<sequence>MEHITYMVGPGEWICTLSDLQAWFRCRFQHQAISILDFLEKQNCITYSLLGNKKIVKFKITDWAKENTVLEYNCPCKKDDGFFFFPIAKVHELISLGKCSEMDILLDMWIHAIYNDPTVQGSFSAPVVYYRNNTGNPLTSFQLLGERWGHSKTTISRILKKFEELNFITLVSFKGKHGSMIYLNYYLSVMFDISDVMIDKEEIAMNMQLPIHVPEIEEEVCVSETVIEEQITVPENESCVPVSHMKFIIKKVAELLQTQGIPCCECSKTRYILSPLSACIDTVNQYTLNIICPYGKAAYRFELTVTPEEKLAVSLSDETDMTAVKGGV</sequence>
<name>A0A844FA37_CLOSV</name>
<evidence type="ECO:0000313" key="1">
    <source>
        <dbReference type="EMBL" id="MSS39355.1"/>
    </source>
</evidence>
<dbReference type="EMBL" id="VUMB01000005">
    <property type="protein sequence ID" value="MSS39355.1"/>
    <property type="molecule type" value="Genomic_DNA"/>
</dbReference>
<gene>
    <name evidence="1" type="ORF">FYJ37_03040</name>
</gene>
<dbReference type="AlphaFoldDB" id="A0A844FA37"/>
<dbReference type="Proteomes" id="UP000462363">
    <property type="component" value="Unassembled WGS sequence"/>
</dbReference>
<organism evidence="1 2">
    <name type="scientific">Clostridium scindens (strain JCM 10418 / VPI 12708)</name>
    <dbReference type="NCBI Taxonomy" id="29347"/>
    <lineage>
        <taxon>Bacteria</taxon>
        <taxon>Bacillati</taxon>
        <taxon>Bacillota</taxon>
        <taxon>Clostridia</taxon>
        <taxon>Lachnospirales</taxon>
        <taxon>Lachnospiraceae</taxon>
    </lineage>
</organism>
<protein>
    <submittedName>
        <fullName evidence="1">MarR family transcriptional regulator</fullName>
    </submittedName>
</protein>
<comment type="caution">
    <text evidence="1">The sequence shown here is derived from an EMBL/GenBank/DDBJ whole genome shotgun (WGS) entry which is preliminary data.</text>
</comment>
<accession>A0A844FA37</accession>
<proteinExistence type="predicted"/>
<evidence type="ECO:0000313" key="2">
    <source>
        <dbReference type="Proteomes" id="UP000462363"/>
    </source>
</evidence>
<reference evidence="1 2" key="1">
    <citation type="submission" date="2019-08" db="EMBL/GenBank/DDBJ databases">
        <title>In-depth cultivation of the pig gut microbiome towards novel bacterial diversity and tailored functional studies.</title>
        <authorList>
            <person name="Wylensek D."/>
            <person name="Hitch T.C.A."/>
            <person name="Clavel T."/>
        </authorList>
    </citation>
    <scope>NUCLEOTIDE SEQUENCE [LARGE SCALE GENOMIC DNA]</scope>
    <source>
        <strain evidence="1 2">BL-389-WT-3D</strain>
    </source>
</reference>